<evidence type="ECO:0000313" key="3">
    <source>
        <dbReference type="EMBL" id="GLS62659.1"/>
    </source>
</evidence>
<dbReference type="Proteomes" id="UP000321960">
    <property type="component" value="Unassembled WGS sequence"/>
</dbReference>
<reference evidence="3" key="1">
    <citation type="journal article" date="2014" name="Int. J. Syst. Evol. Microbiol.">
        <title>Complete genome of a new Firmicutes species belonging to the dominant human colonic microbiota ('Ruminococcus bicirculans') reveals two chromosomes and a selective capacity to utilize plant glucans.</title>
        <authorList>
            <consortium name="NISC Comparative Sequencing Program"/>
            <person name="Wegmann U."/>
            <person name="Louis P."/>
            <person name="Goesmann A."/>
            <person name="Henrissat B."/>
            <person name="Duncan S.H."/>
            <person name="Flint H.J."/>
        </authorList>
    </citation>
    <scope>NUCLEOTIDE SEQUENCE</scope>
    <source>
        <strain evidence="3">NBRC 107715</strain>
    </source>
</reference>
<evidence type="ECO:0000313" key="5">
    <source>
        <dbReference type="Proteomes" id="UP001156856"/>
    </source>
</evidence>
<reference evidence="3" key="4">
    <citation type="submission" date="2023-01" db="EMBL/GenBank/DDBJ databases">
        <title>Draft genome sequence of Methylobacterium oxalidis strain NBRC 107715.</title>
        <authorList>
            <person name="Sun Q."/>
            <person name="Mori K."/>
        </authorList>
    </citation>
    <scope>NUCLEOTIDE SEQUENCE</scope>
    <source>
        <strain evidence="3">NBRC 107715</strain>
    </source>
</reference>
<dbReference type="EMBL" id="BJZU01000078">
    <property type="protein sequence ID" value="GEP05758.1"/>
    <property type="molecule type" value="Genomic_DNA"/>
</dbReference>
<dbReference type="Proteomes" id="UP001156856">
    <property type="component" value="Unassembled WGS sequence"/>
</dbReference>
<reference evidence="5" key="2">
    <citation type="journal article" date="2019" name="Int. J. Syst. Evol. Microbiol.">
        <title>The Global Catalogue of Microorganisms (GCM) 10K type strain sequencing project: providing services to taxonomists for standard genome sequencing and annotation.</title>
        <authorList>
            <consortium name="The Broad Institute Genomics Platform"/>
            <consortium name="The Broad Institute Genome Sequencing Center for Infectious Disease"/>
            <person name="Wu L."/>
            <person name="Ma J."/>
        </authorList>
    </citation>
    <scope>NUCLEOTIDE SEQUENCE [LARGE SCALE GENOMIC DNA]</scope>
    <source>
        <strain evidence="5">NBRC 107715</strain>
    </source>
</reference>
<name>A0A512J712_9HYPH</name>
<reference evidence="2 4" key="3">
    <citation type="submission" date="2019-07" db="EMBL/GenBank/DDBJ databases">
        <title>Whole genome shotgun sequence of Methylobacterium oxalidis NBRC 107715.</title>
        <authorList>
            <person name="Hosoyama A."/>
            <person name="Uohara A."/>
            <person name="Ohji S."/>
            <person name="Ichikawa N."/>
        </authorList>
    </citation>
    <scope>NUCLEOTIDE SEQUENCE [LARGE SCALE GENOMIC DNA]</scope>
    <source>
        <strain evidence="2 4">NBRC 107715</strain>
    </source>
</reference>
<dbReference type="RefSeq" id="WP_147027305.1">
    <property type="nucleotide sequence ID" value="NZ_BJZU01000078.1"/>
</dbReference>
<keyword evidence="5" id="KW-1185">Reference proteome</keyword>
<dbReference type="EMBL" id="BSPK01000016">
    <property type="protein sequence ID" value="GLS62659.1"/>
    <property type="molecule type" value="Genomic_DNA"/>
</dbReference>
<feature type="chain" id="PRO_5021901915" description="Porin" evidence="1">
    <location>
        <begin position="25"/>
        <end position="84"/>
    </location>
</feature>
<protein>
    <recommendedName>
        <fullName evidence="6">Porin</fullName>
    </recommendedName>
</protein>
<dbReference type="OrthoDB" id="8005370at2"/>
<organism evidence="2 4">
    <name type="scientific">Methylobacterium oxalidis</name>
    <dbReference type="NCBI Taxonomy" id="944322"/>
    <lineage>
        <taxon>Bacteria</taxon>
        <taxon>Pseudomonadati</taxon>
        <taxon>Pseudomonadota</taxon>
        <taxon>Alphaproteobacteria</taxon>
        <taxon>Hyphomicrobiales</taxon>
        <taxon>Methylobacteriaceae</taxon>
        <taxon>Methylobacterium</taxon>
    </lineage>
</organism>
<keyword evidence="1" id="KW-0732">Signal</keyword>
<comment type="caution">
    <text evidence="2">The sequence shown here is derived from an EMBL/GenBank/DDBJ whole genome shotgun (WGS) entry which is preliminary data.</text>
</comment>
<accession>A0A512J712</accession>
<evidence type="ECO:0000313" key="2">
    <source>
        <dbReference type="EMBL" id="GEP05758.1"/>
    </source>
</evidence>
<evidence type="ECO:0000256" key="1">
    <source>
        <dbReference type="SAM" id="SignalP"/>
    </source>
</evidence>
<gene>
    <name evidence="3" type="ORF">GCM10007888_10400</name>
    <name evidence="2" type="ORF">MOX02_37960</name>
</gene>
<proteinExistence type="predicted"/>
<feature type="signal peptide" evidence="1">
    <location>
        <begin position="1"/>
        <end position="24"/>
    </location>
</feature>
<dbReference type="AlphaFoldDB" id="A0A512J712"/>
<evidence type="ECO:0000313" key="4">
    <source>
        <dbReference type="Proteomes" id="UP000321960"/>
    </source>
</evidence>
<sequence>MRKGFTVFAALVAASLLATPLVMGASNALATSEEAFAVEKPVAVMPVEVAPIATQSLPETCTRKVRVVYSGYGAPQGGCAAPAR</sequence>
<evidence type="ECO:0008006" key="6">
    <source>
        <dbReference type="Google" id="ProtNLM"/>
    </source>
</evidence>